<protein>
    <recommendedName>
        <fullName evidence="2">RAP domain-containing protein</fullName>
    </recommendedName>
</protein>
<dbReference type="GO" id="GO:1901259">
    <property type="term" value="P:chloroplast rRNA processing"/>
    <property type="evidence" value="ECO:0007669"/>
    <property type="project" value="TreeGrafter"/>
</dbReference>
<dbReference type="GO" id="GO:0035770">
    <property type="term" value="C:ribonucleoprotein granule"/>
    <property type="evidence" value="ECO:0007669"/>
    <property type="project" value="TreeGrafter"/>
</dbReference>
<dbReference type="InterPro" id="IPR013584">
    <property type="entry name" value="RAP"/>
</dbReference>
<dbReference type="PANTHER" id="PTHR21228:SF40">
    <property type="entry name" value="LD45607P"/>
    <property type="match status" value="1"/>
</dbReference>
<evidence type="ECO:0000313" key="4">
    <source>
        <dbReference type="Proteomes" id="UP000236333"/>
    </source>
</evidence>
<dbReference type="GO" id="GO:0009507">
    <property type="term" value="C:chloroplast"/>
    <property type="evidence" value="ECO:0007669"/>
    <property type="project" value="GOC"/>
</dbReference>
<dbReference type="PROSITE" id="PS51286">
    <property type="entry name" value="RAP"/>
    <property type="match status" value="1"/>
</dbReference>
<dbReference type="AlphaFoldDB" id="A0A2J7ZLX6"/>
<reference evidence="3 4" key="1">
    <citation type="journal article" date="2017" name="Mol. Biol. Evol.">
        <title>The 4-celled Tetrabaena socialis nuclear genome reveals the essential components for genetic control of cell number at the origin of multicellularity in the volvocine lineage.</title>
        <authorList>
            <person name="Featherston J."/>
            <person name="Arakaki Y."/>
            <person name="Hanschen E.R."/>
            <person name="Ferris P.J."/>
            <person name="Michod R.E."/>
            <person name="Olson B.J.S.C."/>
            <person name="Nozaki H."/>
            <person name="Durand P.M."/>
        </authorList>
    </citation>
    <scope>NUCLEOTIDE SEQUENCE [LARGE SCALE GENOMIC DNA]</scope>
    <source>
        <strain evidence="3 4">NIES-571</strain>
    </source>
</reference>
<proteinExistence type="predicted"/>
<dbReference type="GO" id="GO:0005759">
    <property type="term" value="C:mitochondrial matrix"/>
    <property type="evidence" value="ECO:0007669"/>
    <property type="project" value="TreeGrafter"/>
</dbReference>
<dbReference type="InterPro" id="IPR050870">
    <property type="entry name" value="FAST_kinase"/>
</dbReference>
<name>A0A2J7ZLX6_9CHLO</name>
<dbReference type="Proteomes" id="UP000236333">
    <property type="component" value="Unassembled WGS sequence"/>
</dbReference>
<feature type="compositionally biased region" description="Gly residues" evidence="1">
    <location>
        <begin position="88"/>
        <end position="106"/>
    </location>
</feature>
<dbReference type="GO" id="GO:0003723">
    <property type="term" value="F:RNA binding"/>
    <property type="evidence" value="ECO:0007669"/>
    <property type="project" value="TreeGrafter"/>
</dbReference>
<feature type="compositionally biased region" description="Basic and acidic residues" evidence="1">
    <location>
        <begin position="57"/>
        <end position="66"/>
    </location>
</feature>
<gene>
    <name evidence="3" type="ORF">TSOC_012847</name>
</gene>
<evidence type="ECO:0000256" key="1">
    <source>
        <dbReference type="SAM" id="MobiDB-lite"/>
    </source>
</evidence>
<dbReference type="PANTHER" id="PTHR21228">
    <property type="entry name" value="FAST LEU-RICH DOMAIN-CONTAINING"/>
    <property type="match status" value="1"/>
</dbReference>
<evidence type="ECO:0000313" key="3">
    <source>
        <dbReference type="EMBL" id="PNH01278.1"/>
    </source>
</evidence>
<keyword evidence="4" id="KW-1185">Reference proteome</keyword>
<comment type="caution">
    <text evidence="3">The sequence shown here is derived from an EMBL/GenBank/DDBJ whole genome shotgun (WGS) entry which is preliminary data.</text>
</comment>
<sequence>MQGRGGGGGRGPAGPLRGGPGDPSTLLRNAPPSTSGRGGGSYGSGSRSGSSGGVGEGGRDNVDGRRWAGGGGRGAGVRGRGLGDRVQGRGGGGGRGPPGPLRGGPGDPSKARDLPSLAALVEEGAAAWNVSRLCAAFNRAAKLSSPAVEHATAADAPQLTHLIHRILDTLAAAYLPLVPGLRDAKWCVIPLWACAKTGYWSGGLAATLLQRLGRDGGALMRQATDQGHSNVWWSVSEAPEGALTAGQTKEVLRASVEGLLLMGGSSIGTQVCSNVLLACARLAYADPALLHHLTSCLAAQPDTADCQHLANSLYALGELHADCGHTPRPQDLQPLAGEVVRRLPCGPRRVGSLGQQGGGGMFIPQALSNMLLGCSKLGYADPDLLQPLATAAGQAAARMDELHLATSLYALAVLGCAGAAYAPAVQCLTVEVQQRLQRQPDAFEPQVLSSMLYALAVLGCKGPPYAPAVYRLTVEVQQRLQRQPDAFEPQALSNMLYALAVLGCKGPAFALAVQRLTVEVQQRLQRQPDAFKPQDLSNVLYALAELGFKDPAYAPVVALAAECERRGFAGFSGQDVSTSAQALAKMGYSDQAWFESAVAAAVRLGVAEVFAPQAVSSLWHALVLAHHRPAAAFLESTAAASELLRTRASGQSCANLLWSLATLGVPYDPQLVGVLLGRLEELLPQVGEVNGQNLANSLWALAVMGPGRHLRSVEGLLREVARRWDGGEAGAVGGSGAPLFSALALVQLWQVQQELVHTEGCAELAGILAAGKSAGPQGSVLSAMRHAADKEGVKADQSGSELQRRVVSALGRLQQRLALEQGQEHPAGAPRIVSLSREQQVEGMVGRVDVVVELAGGRRVAVEVDGPMHFMANDPHTRYLNGATQLRDRQLEWLFGAGNVVSVPYWEWDRVRRDRGREEGYLLRLLGLEA</sequence>
<dbReference type="OrthoDB" id="385235at2759"/>
<feature type="compositionally biased region" description="Gly residues" evidence="1">
    <location>
        <begin position="67"/>
        <end position="80"/>
    </location>
</feature>
<dbReference type="GO" id="GO:0044528">
    <property type="term" value="P:regulation of mitochondrial mRNA stability"/>
    <property type="evidence" value="ECO:0007669"/>
    <property type="project" value="TreeGrafter"/>
</dbReference>
<dbReference type="Pfam" id="PF08373">
    <property type="entry name" value="RAP"/>
    <property type="match status" value="1"/>
</dbReference>
<feature type="domain" description="RAP" evidence="2">
    <location>
        <begin position="860"/>
        <end position="924"/>
    </location>
</feature>
<dbReference type="GO" id="GO:0000963">
    <property type="term" value="P:mitochondrial RNA processing"/>
    <property type="evidence" value="ECO:0007669"/>
    <property type="project" value="TreeGrafter"/>
</dbReference>
<feature type="region of interest" description="Disordered" evidence="1">
    <location>
        <begin position="1"/>
        <end position="112"/>
    </location>
</feature>
<evidence type="ECO:0000259" key="2">
    <source>
        <dbReference type="PROSITE" id="PS51286"/>
    </source>
</evidence>
<dbReference type="EMBL" id="PGGS01000954">
    <property type="protein sequence ID" value="PNH01278.1"/>
    <property type="molecule type" value="Genomic_DNA"/>
</dbReference>
<organism evidence="3 4">
    <name type="scientific">Tetrabaena socialis</name>
    <dbReference type="NCBI Taxonomy" id="47790"/>
    <lineage>
        <taxon>Eukaryota</taxon>
        <taxon>Viridiplantae</taxon>
        <taxon>Chlorophyta</taxon>
        <taxon>core chlorophytes</taxon>
        <taxon>Chlorophyceae</taxon>
        <taxon>CS clade</taxon>
        <taxon>Chlamydomonadales</taxon>
        <taxon>Tetrabaenaceae</taxon>
        <taxon>Tetrabaena</taxon>
    </lineage>
</organism>
<feature type="compositionally biased region" description="Gly residues" evidence="1">
    <location>
        <begin position="1"/>
        <end position="21"/>
    </location>
</feature>
<accession>A0A2J7ZLX6</accession>